<evidence type="ECO:0000259" key="1">
    <source>
        <dbReference type="Pfam" id="PF25137"/>
    </source>
</evidence>
<dbReference type="Proteomes" id="UP000885660">
    <property type="component" value="Unassembled WGS sequence"/>
</dbReference>
<proteinExistence type="predicted"/>
<dbReference type="Gene3D" id="1.20.1090.10">
    <property type="entry name" value="Dehydroquinate synthase-like - alpha domain"/>
    <property type="match status" value="1"/>
</dbReference>
<dbReference type="GO" id="GO:0004022">
    <property type="term" value="F:alcohol dehydrogenase (NAD+) activity"/>
    <property type="evidence" value="ECO:0007669"/>
    <property type="project" value="TreeGrafter"/>
</dbReference>
<protein>
    <submittedName>
        <fullName evidence="2">Iron-containing alcohol dehydrogenase</fullName>
    </submittedName>
</protein>
<dbReference type="EMBL" id="DRBC01000036">
    <property type="protein sequence ID" value="HDN84229.1"/>
    <property type="molecule type" value="Genomic_DNA"/>
</dbReference>
<dbReference type="PANTHER" id="PTHR11496:SF102">
    <property type="entry name" value="ALCOHOL DEHYDROGENASE 4"/>
    <property type="match status" value="1"/>
</dbReference>
<name>A0A7V0MY75_UNCAE</name>
<reference evidence="2" key="1">
    <citation type="journal article" date="2020" name="mSystems">
        <title>Genome- and Community-Level Interaction Insights into Carbon Utilization and Element Cycling Functions of Hydrothermarchaeota in Hydrothermal Sediment.</title>
        <authorList>
            <person name="Zhou Z."/>
            <person name="Liu Y."/>
            <person name="Xu W."/>
            <person name="Pan J."/>
            <person name="Luo Z.H."/>
            <person name="Li M."/>
        </authorList>
    </citation>
    <scope>NUCLEOTIDE SEQUENCE [LARGE SCALE GENOMIC DNA]</scope>
    <source>
        <strain evidence="2">HyVt-219</strain>
    </source>
</reference>
<dbReference type="AlphaFoldDB" id="A0A7V0MY75"/>
<dbReference type="SUPFAM" id="SSF56796">
    <property type="entry name" value="Dehydroquinate synthase-like"/>
    <property type="match status" value="1"/>
</dbReference>
<feature type="non-terminal residue" evidence="2">
    <location>
        <position position="1"/>
    </location>
</feature>
<feature type="domain" description="Fe-containing alcohol dehydrogenase-like C-terminal" evidence="1">
    <location>
        <begin position="2"/>
        <end position="54"/>
    </location>
</feature>
<gene>
    <name evidence="2" type="ORF">ENG47_00545</name>
</gene>
<evidence type="ECO:0000313" key="2">
    <source>
        <dbReference type="EMBL" id="HDN84229.1"/>
    </source>
</evidence>
<dbReference type="PANTHER" id="PTHR11496">
    <property type="entry name" value="ALCOHOL DEHYDROGENASE"/>
    <property type="match status" value="1"/>
</dbReference>
<accession>A0A7V0MY75</accession>
<dbReference type="InterPro" id="IPR039697">
    <property type="entry name" value="Alcohol_dehydrogenase_Fe"/>
</dbReference>
<sequence length="56" mass="5757">TQPISDSLAAQAIYLISRNLRKAVWTGDDIQARENMAVASNLAGMAIAQAGAGAAL</sequence>
<comment type="caution">
    <text evidence="2">The sequence shown here is derived from an EMBL/GenBank/DDBJ whole genome shotgun (WGS) entry which is preliminary data.</text>
</comment>
<dbReference type="InterPro" id="IPR056798">
    <property type="entry name" value="ADH_Fe_C"/>
</dbReference>
<organism evidence="2">
    <name type="scientific">Aerophobetes bacterium</name>
    <dbReference type="NCBI Taxonomy" id="2030807"/>
    <lineage>
        <taxon>Bacteria</taxon>
        <taxon>Candidatus Aerophobota</taxon>
    </lineage>
</organism>
<dbReference type="Pfam" id="PF25137">
    <property type="entry name" value="ADH_Fe_C"/>
    <property type="match status" value="1"/>
</dbReference>